<sequence>MEAKNIPYGLTDFARIQRDNYYYVDKTEYIPRIEQAESYFFLARPRRFGKSLFINMLTWYYDINRKDRFGEVFVGCHILDNPTAEQGRYLILSFDFSDVNPMPDKVFESFEQHCGFRFMEFADNYARFFAPGFRDELMAQPSADAKFAYLISKATTLNLPIYLFIDEYDNFANDILARKGQGDYNILISEDSFFQRFFARIKAGTIGDRAIKRAFITGISPIVRKSVGFGTDMSDDVYFNGLMGFYESELTDMLEYYDSELLLSDPIDKIMEIITLWCGGCCFSEDAIKVRIYNPVLTLYFLNYYIPHKEVPYQMVDGNVYSDYAGLRHFIRTNRLSGMYASIMEEVVGNGMISAGIDIGYPVESLVWPDNFKSLLYYFGLLFPHVAEHEMLMLGIPNFTVRHQVYSLLIEAYNVNNVIPLDLSALSDLVVNMAYKGEWEPVFRYLASELERQDQIRDFIEGEAHVKSFLMAYLGMVNGYIIRPEYEATKGYDGFYMMPDRLHQPLIAYSYIVKVTYLRVAASDGDFEDLRNEAVGQLQRYAADPLVAQTKYLTQLGLILLIFRGKYLELCEKVELPVR</sequence>
<accession>A0A6G1ZAQ6</accession>
<comment type="caution">
    <text evidence="2">The sequence shown here is derived from an EMBL/GenBank/DDBJ whole genome shotgun (WGS) entry which is preliminary data.</text>
</comment>
<dbReference type="PANTHER" id="PTHR34825:SF2">
    <property type="entry name" value="AAA-ATPASE-LIKE DOMAIN-CONTAINING PROTEIN"/>
    <property type="match status" value="1"/>
</dbReference>
<name>A0A6G1ZAQ6_9BACT</name>
<dbReference type="RefSeq" id="WP_010800263.1">
    <property type="nucleotide sequence ID" value="NZ_CAJSYT010000012.1"/>
</dbReference>
<dbReference type="PANTHER" id="PTHR34825">
    <property type="entry name" value="CONSERVED PROTEIN, WITH A WEAK D-GALACTARATE DEHYDRATASE/ALTRONATE HYDROLASE DOMAIN"/>
    <property type="match status" value="1"/>
</dbReference>
<dbReference type="InterPro" id="IPR012547">
    <property type="entry name" value="PDDEXK_9"/>
</dbReference>
<reference evidence="2" key="1">
    <citation type="journal article" date="2019" name="Nat. Med.">
        <title>A library of human gut bacterial isolates paired with longitudinal multiomics data enables mechanistic microbiome research.</title>
        <authorList>
            <person name="Poyet M."/>
            <person name="Groussin M."/>
            <person name="Gibbons S.M."/>
            <person name="Avila-Pacheco J."/>
            <person name="Jiang X."/>
            <person name="Kearney S.M."/>
            <person name="Perrotta A.R."/>
            <person name="Berdy B."/>
            <person name="Zhao S."/>
            <person name="Lieberman T.D."/>
            <person name="Swanson P.K."/>
            <person name="Smith M."/>
            <person name="Roesemann S."/>
            <person name="Alexander J.E."/>
            <person name="Rich S.A."/>
            <person name="Livny J."/>
            <person name="Vlamakis H."/>
            <person name="Clish C."/>
            <person name="Bullock K."/>
            <person name="Deik A."/>
            <person name="Scott J."/>
            <person name="Pierce K.A."/>
            <person name="Xavier R.J."/>
            <person name="Alm E.J."/>
        </authorList>
    </citation>
    <scope>NUCLEOTIDE SEQUENCE</scope>
    <source>
        <strain evidence="2">BIOML-A4</strain>
    </source>
</reference>
<dbReference type="Pfam" id="PF08011">
    <property type="entry name" value="PDDEXK_9"/>
    <property type="match status" value="1"/>
</dbReference>
<dbReference type="AlphaFoldDB" id="A0A6G1ZAQ6"/>
<feature type="domain" description="AAA-ATPase-like" evidence="1">
    <location>
        <begin position="7"/>
        <end position="227"/>
    </location>
</feature>
<dbReference type="InterPro" id="IPR018631">
    <property type="entry name" value="AAA-ATPase-like_dom"/>
</dbReference>
<dbReference type="EMBL" id="WKLP01000006">
    <property type="protein sequence ID" value="MRY11033.1"/>
    <property type="molecule type" value="Genomic_DNA"/>
</dbReference>
<gene>
    <name evidence="2" type="ORF">GKE01_06045</name>
</gene>
<proteinExistence type="predicted"/>
<organism evidence="2">
    <name type="scientific">Parabacteroides goldsteinii</name>
    <dbReference type="NCBI Taxonomy" id="328812"/>
    <lineage>
        <taxon>Bacteria</taxon>
        <taxon>Pseudomonadati</taxon>
        <taxon>Bacteroidota</taxon>
        <taxon>Bacteroidia</taxon>
        <taxon>Bacteroidales</taxon>
        <taxon>Tannerellaceae</taxon>
        <taxon>Parabacteroides</taxon>
    </lineage>
</organism>
<evidence type="ECO:0000259" key="1">
    <source>
        <dbReference type="Pfam" id="PF09820"/>
    </source>
</evidence>
<protein>
    <submittedName>
        <fullName evidence="2">AAA family ATPase</fullName>
    </submittedName>
</protein>
<dbReference type="Pfam" id="PF09820">
    <property type="entry name" value="AAA-ATPase_like"/>
    <property type="match status" value="1"/>
</dbReference>
<evidence type="ECO:0000313" key="2">
    <source>
        <dbReference type="EMBL" id="MRY11033.1"/>
    </source>
</evidence>